<keyword evidence="2" id="KW-1185">Reference proteome</keyword>
<evidence type="ECO:0000313" key="2">
    <source>
        <dbReference type="Proteomes" id="UP001396334"/>
    </source>
</evidence>
<dbReference type="Proteomes" id="UP001396334">
    <property type="component" value="Unassembled WGS sequence"/>
</dbReference>
<name>A0ABR2TYN6_9ROSI</name>
<evidence type="ECO:0000313" key="1">
    <source>
        <dbReference type="EMBL" id="KAK9042596.1"/>
    </source>
</evidence>
<dbReference type="EMBL" id="JBBPBN010000004">
    <property type="protein sequence ID" value="KAK9042596.1"/>
    <property type="molecule type" value="Genomic_DNA"/>
</dbReference>
<protein>
    <submittedName>
        <fullName evidence="1">Uncharacterized protein</fullName>
    </submittedName>
</protein>
<accession>A0ABR2TYN6</accession>
<comment type="caution">
    <text evidence="1">The sequence shown here is derived from an EMBL/GenBank/DDBJ whole genome shotgun (WGS) entry which is preliminary data.</text>
</comment>
<organism evidence="1 2">
    <name type="scientific">Hibiscus sabdariffa</name>
    <name type="common">roselle</name>
    <dbReference type="NCBI Taxonomy" id="183260"/>
    <lineage>
        <taxon>Eukaryota</taxon>
        <taxon>Viridiplantae</taxon>
        <taxon>Streptophyta</taxon>
        <taxon>Embryophyta</taxon>
        <taxon>Tracheophyta</taxon>
        <taxon>Spermatophyta</taxon>
        <taxon>Magnoliopsida</taxon>
        <taxon>eudicotyledons</taxon>
        <taxon>Gunneridae</taxon>
        <taxon>Pentapetalae</taxon>
        <taxon>rosids</taxon>
        <taxon>malvids</taxon>
        <taxon>Malvales</taxon>
        <taxon>Malvaceae</taxon>
        <taxon>Malvoideae</taxon>
        <taxon>Hibiscus</taxon>
    </lineage>
</organism>
<reference evidence="1 2" key="1">
    <citation type="journal article" date="2024" name="G3 (Bethesda)">
        <title>Genome assembly of Hibiscus sabdariffa L. provides insights into metabolisms of medicinal natural products.</title>
        <authorList>
            <person name="Kim T."/>
        </authorList>
    </citation>
    <scope>NUCLEOTIDE SEQUENCE [LARGE SCALE GENOMIC DNA]</scope>
    <source>
        <strain evidence="1">TK-2024</strain>
        <tissue evidence="1">Old leaves</tissue>
    </source>
</reference>
<sequence length="81" mass="9554">MGETRPVPRRESSWGMLEGEHRQLKAHRCNDRAEDVIQDVVKWVLFCCTLEAHSFDPAWEEPTDPYTYLQLDPPKREVNLE</sequence>
<dbReference type="PANTHER" id="PTHR36706">
    <property type="entry name" value="UNNAMED PRODUCT"/>
    <property type="match status" value="1"/>
</dbReference>
<gene>
    <name evidence="1" type="ORF">V6N11_017663</name>
</gene>
<proteinExistence type="predicted"/>